<feature type="binding site" evidence="15">
    <location>
        <position position="355"/>
    </location>
    <ligand>
        <name>Zn(2+)</name>
        <dbReference type="ChEBI" id="CHEBI:29105"/>
        <label>2</label>
    </ligand>
</feature>
<dbReference type="Pfam" id="PF00245">
    <property type="entry name" value="Alk_phosphatase"/>
    <property type="match status" value="1"/>
</dbReference>
<evidence type="ECO:0000313" key="21">
    <source>
        <dbReference type="Proteomes" id="UP001497623"/>
    </source>
</evidence>
<dbReference type="SUPFAM" id="SSF53649">
    <property type="entry name" value="Alkaline phosphatase-like"/>
    <property type="match status" value="1"/>
</dbReference>
<keyword evidence="7 15" id="KW-0479">Metal-binding</keyword>
<feature type="binding site" evidence="15">
    <location>
        <position position="179"/>
    </location>
    <ligand>
        <name>Mg(2+)</name>
        <dbReference type="ChEBI" id="CHEBI:18420"/>
    </ligand>
</feature>
<keyword evidence="10 15" id="KW-0460">Magnesium</keyword>
<dbReference type="PANTHER" id="PTHR11596">
    <property type="entry name" value="ALKALINE PHOSPHATASE"/>
    <property type="match status" value="1"/>
</dbReference>
<evidence type="ECO:0000256" key="4">
    <source>
        <dbReference type="ARBA" id="ARBA00022475"/>
    </source>
</evidence>
<dbReference type="FunFam" id="3.40.720.10:FF:000008">
    <property type="entry name" value="Alkaline phosphatase"/>
    <property type="match status" value="1"/>
</dbReference>
<dbReference type="GO" id="GO:0046872">
    <property type="term" value="F:metal ion binding"/>
    <property type="evidence" value="ECO:0007669"/>
    <property type="project" value="UniProtKB-KW"/>
</dbReference>
<feature type="binding site" evidence="15">
    <location>
        <position position="67"/>
    </location>
    <ligand>
        <name>Zn(2+)</name>
        <dbReference type="ChEBI" id="CHEBI:29105"/>
        <label>2</label>
    </ligand>
</feature>
<feature type="binding site" evidence="15">
    <location>
        <position position="181"/>
    </location>
    <ligand>
        <name>Mg(2+)</name>
        <dbReference type="ChEBI" id="CHEBI:18420"/>
    </ligand>
</feature>
<evidence type="ECO:0000256" key="12">
    <source>
        <dbReference type="ARBA" id="ARBA00023180"/>
    </source>
</evidence>
<comment type="cofactor">
    <cofactor evidence="15">
        <name>Mg(2+)</name>
        <dbReference type="ChEBI" id="CHEBI:18420"/>
    </cofactor>
    <text evidence="15">Binds 1 Mg(2+) ion.</text>
</comment>
<comment type="catalytic activity">
    <reaction evidence="17">
        <text>a phosphate monoester + H2O = an alcohol + phosphate</text>
        <dbReference type="Rhea" id="RHEA:15017"/>
        <dbReference type="ChEBI" id="CHEBI:15377"/>
        <dbReference type="ChEBI" id="CHEBI:30879"/>
        <dbReference type="ChEBI" id="CHEBI:43474"/>
        <dbReference type="ChEBI" id="CHEBI:67140"/>
        <dbReference type="EC" id="3.1.3.1"/>
    </reaction>
</comment>
<keyword evidence="18" id="KW-1133">Transmembrane helix</keyword>
<dbReference type="EMBL" id="CAXKWB010000338">
    <property type="protein sequence ID" value="CAL4060358.1"/>
    <property type="molecule type" value="Genomic_DNA"/>
</dbReference>
<gene>
    <name evidence="20" type="ORF">MNOR_LOCUS1286</name>
</gene>
<keyword evidence="12" id="KW-0325">Glycoprotein</keyword>
<evidence type="ECO:0000256" key="19">
    <source>
        <dbReference type="SAM" id="SignalP"/>
    </source>
</evidence>
<keyword evidence="4" id="KW-1003">Cell membrane</keyword>
<feature type="transmembrane region" description="Helical" evidence="18">
    <location>
        <begin position="540"/>
        <end position="562"/>
    </location>
</feature>
<feature type="binding site" evidence="15">
    <location>
        <position position="346"/>
    </location>
    <ligand>
        <name>Mg(2+)</name>
        <dbReference type="ChEBI" id="CHEBI:18420"/>
    </ligand>
</feature>
<sequence length="579" mass="63520">MNKFHVLLLAICLTTHGFAAAGVKRFKTKVDEGQEYWNDVGREELDSALNVQLNTNVAKNVILFLGDGMSIATQTAARIYKAQKESRGGEESKLAFEDFPHVGFSKTYCVDKQVPDSAATATAFLTGVKANFHTVGVDNSVKNKDCSTFSDEGKVDSIVKWAQEAGKRTGLVTSTRITHATPASAYAHSPEREWECDAYIKEDIGDDWQQKCSTVKDIAKQLIEDEPGSHINVLMGGGLKAFGQSHDVRWDDDWDCDRLDGADLINEWNEKKTKEESTHAFVKTRTELMEVDDSTEYLLGLFHNGHLPWEHVKVEDELDIPTLAEMTKKAITMLQKGDNGFFLMVEGGRIDHGHHDSTAHRALDEAVAMDNAVEEALKLTDEEDTLIVVTADHAHAMTFNGYPKRGQEIVGLASLADDDLPMTTLMYSTGPGFNYTTIDGDVVRWNLTGVNVQDFENLQQGEAYTEAANHGGEDVSIYASGPMSHLFHSLHEQNYIAHAMAYAACIGANNDIGSHCKESTSTTEATTTDGAKTTIDPNTWTYVAIGLGLPAIYAIFAIFAAVQLGRWCYGKKGTKAAAT</sequence>
<evidence type="ECO:0000313" key="20">
    <source>
        <dbReference type="EMBL" id="CAL4060358.1"/>
    </source>
</evidence>
<dbReference type="EC" id="3.1.3.1" evidence="3 17"/>
<evidence type="ECO:0000256" key="15">
    <source>
        <dbReference type="PIRSR" id="PIRSR601952-2"/>
    </source>
</evidence>
<protein>
    <recommendedName>
        <fullName evidence="3 17">Alkaline phosphatase</fullName>
        <ecNumber evidence="3 17">3.1.3.1</ecNumber>
    </recommendedName>
</protein>
<comment type="caution">
    <text evidence="20">The sequence shown here is derived from an EMBL/GenBank/DDBJ whole genome shotgun (WGS) entry which is preliminary data.</text>
</comment>
<keyword evidence="19" id="KW-0732">Signal</keyword>
<comment type="subcellular location">
    <subcellularLocation>
        <location evidence="1">Cell membrane</location>
        <topology evidence="1">Lipid-anchor</topology>
        <topology evidence="1">GPI-anchor</topology>
    </subcellularLocation>
</comment>
<dbReference type="GO" id="GO:0098552">
    <property type="term" value="C:side of membrane"/>
    <property type="evidence" value="ECO:0007669"/>
    <property type="project" value="UniProtKB-KW"/>
</dbReference>
<evidence type="ECO:0000256" key="18">
    <source>
        <dbReference type="SAM" id="Phobius"/>
    </source>
</evidence>
<accession>A0AAV2PM67</accession>
<feature type="binding site" evidence="15">
    <location>
        <position position="67"/>
    </location>
    <ligand>
        <name>Mg(2+)</name>
        <dbReference type="ChEBI" id="CHEBI:18420"/>
    </ligand>
</feature>
<dbReference type="Proteomes" id="UP001497623">
    <property type="component" value="Unassembled WGS sequence"/>
</dbReference>
<evidence type="ECO:0000256" key="16">
    <source>
        <dbReference type="RuleBase" id="RU003946"/>
    </source>
</evidence>
<comment type="similarity">
    <text evidence="2 16">Belongs to the alkaline phosphatase family.</text>
</comment>
<evidence type="ECO:0000256" key="17">
    <source>
        <dbReference type="RuleBase" id="RU003947"/>
    </source>
</evidence>
<evidence type="ECO:0000256" key="6">
    <source>
        <dbReference type="ARBA" id="ARBA00022622"/>
    </source>
</evidence>
<dbReference type="CDD" id="cd16012">
    <property type="entry name" value="ALP"/>
    <property type="match status" value="1"/>
</dbReference>
<dbReference type="AlphaFoldDB" id="A0AAV2PM67"/>
<dbReference type="Gene3D" id="3.40.720.10">
    <property type="entry name" value="Alkaline Phosphatase, subunit A"/>
    <property type="match status" value="1"/>
</dbReference>
<reference evidence="20 21" key="1">
    <citation type="submission" date="2024-05" db="EMBL/GenBank/DDBJ databases">
        <authorList>
            <person name="Wallberg A."/>
        </authorList>
    </citation>
    <scope>NUCLEOTIDE SEQUENCE [LARGE SCALE GENOMIC DNA]</scope>
</reference>
<dbReference type="InterPro" id="IPR001952">
    <property type="entry name" value="Alkaline_phosphatase"/>
</dbReference>
<feature type="binding site" evidence="15">
    <location>
        <position position="392"/>
    </location>
    <ligand>
        <name>Zn(2+)</name>
        <dbReference type="ChEBI" id="CHEBI:29105"/>
        <label>2</label>
    </ligand>
</feature>
<keyword evidence="5" id="KW-0597">Phosphoprotein</keyword>
<dbReference type="PRINTS" id="PR00113">
    <property type="entry name" value="ALKPHPHTASE"/>
</dbReference>
<dbReference type="GO" id="GO:0004035">
    <property type="term" value="F:alkaline phosphatase activity"/>
    <property type="evidence" value="ECO:0007669"/>
    <property type="project" value="UniProtKB-EC"/>
</dbReference>
<proteinExistence type="inferred from homology"/>
<dbReference type="InterPro" id="IPR018299">
    <property type="entry name" value="Alkaline_phosphatase_AS"/>
</dbReference>
<feature type="chain" id="PRO_5043618106" description="Alkaline phosphatase" evidence="19">
    <location>
        <begin position="20"/>
        <end position="579"/>
    </location>
</feature>
<name>A0AAV2PM67_MEGNR</name>
<dbReference type="SMART" id="SM00098">
    <property type="entry name" value="alkPPc"/>
    <property type="match status" value="1"/>
</dbReference>
<evidence type="ECO:0000256" key="13">
    <source>
        <dbReference type="ARBA" id="ARBA00023288"/>
    </source>
</evidence>
<comment type="cofactor">
    <cofactor evidence="15">
        <name>Zn(2+)</name>
        <dbReference type="ChEBI" id="CHEBI:29105"/>
    </cofactor>
    <text evidence="15">Binds 2 Zn(2+) ions.</text>
</comment>
<evidence type="ECO:0000256" key="7">
    <source>
        <dbReference type="ARBA" id="ARBA00022723"/>
    </source>
</evidence>
<keyword evidence="9 15" id="KW-0862">Zinc</keyword>
<feature type="signal peptide" evidence="19">
    <location>
        <begin position="1"/>
        <end position="19"/>
    </location>
</feature>
<keyword evidence="21" id="KW-1185">Reference proteome</keyword>
<dbReference type="GO" id="GO:0005886">
    <property type="term" value="C:plasma membrane"/>
    <property type="evidence" value="ECO:0007669"/>
    <property type="project" value="UniProtKB-SubCell"/>
</dbReference>
<dbReference type="PROSITE" id="PS00123">
    <property type="entry name" value="ALKALINE_PHOSPHATASE"/>
    <property type="match status" value="1"/>
</dbReference>
<feature type="active site" description="Phosphoserine intermediate" evidence="14">
    <location>
        <position position="117"/>
    </location>
</feature>
<keyword evidence="8 17" id="KW-0378">Hydrolase</keyword>
<dbReference type="PANTHER" id="PTHR11596:SF5">
    <property type="entry name" value="ALKALINE PHOSPHATASE"/>
    <property type="match status" value="1"/>
</dbReference>
<keyword evidence="13" id="KW-0449">Lipoprotein</keyword>
<feature type="binding site" evidence="15">
    <location>
        <position position="351"/>
    </location>
    <ligand>
        <name>Zn(2+)</name>
        <dbReference type="ChEBI" id="CHEBI:29105"/>
        <label>2</label>
    </ligand>
</feature>
<evidence type="ECO:0000256" key="11">
    <source>
        <dbReference type="ARBA" id="ARBA00023136"/>
    </source>
</evidence>
<keyword evidence="6" id="KW-0336">GPI-anchor</keyword>
<evidence type="ECO:0000256" key="9">
    <source>
        <dbReference type="ARBA" id="ARBA00022833"/>
    </source>
</evidence>
<evidence type="ECO:0000256" key="8">
    <source>
        <dbReference type="ARBA" id="ARBA00022801"/>
    </source>
</evidence>
<feature type="binding site" evidence="15">
    <location>
        <position position="470"/>
    </location>
    <ligand>
        <name>Zn(2+)</name>
        <dbReference type="ChEBI" id="CHEBI:29105"/>
        <label>2</label>
    </ligand>
</feature>
<organism evidence="20 21">
    <name type="scientific">Meganyctiphanes norvegica</name>
    <name type="common">Northern krill</name>
    <name type="synonym">Thysanopoda norvegica</name>
    <dbReference type="NCBI Taxonomy" id="48144"/>
    <lineage>
        <taxon>Eukaryota</taxon>
        <taxon>Metazoa</taxon>
        <taxon>Ecdysozoa</taxon>
        <taxon>Arthropoda</taxon>
        <taxon>Crustacea</taxon>
        <taxon>Multicrustacea</taxon>
        <taxon>Malacostraca</taxon>
        <taxon>Eumalacostraca</taxon>
        <taxon>Eucarida</taxon>
        <taxon>Euphausiacea</taxon>
        <taxon>Euphausiidae</taxon>
        <taxon>Meganyctiphanes</taxon>
    </lineage>
</organism>
<dbReference type="InterPro" id="IPR017850">
    <property type="entry name" value="Alkaline_phosphatase_core_sf"/>
</dbReference>
<keyword evidence="11 18" id="KW-0472">Membrane</keyword>
<evidence type="ECO:0000256" key="14">
    <source>
        <dbReference type="PIRSR" id="PIRSR601952-1"/>
    </source>
</evidence>
<evidence type="ECO:0000256" key="2">
    <source>
        <dbReference type="ARBA" id="ARBA00005984"/>
    </source>
</evidence>
<evidence type="ECO:0000256" key="5">
    <source>
        <dbReference type="ARBA" id="ARBA00022553"/>
    </source>
</evidence>
<evidence type="ECO:0000256" key="10">
    <source>
        <dbReference type="ARBA" id="ARBA00022842"/>
    </source>
</evidence>
<evidence type="ECO:0000256" key="3">
    <source>
        <dbReference type="ARBA" id="ARBA00012647"/>
    </source>
</evidence>
<evidence type="ECO:0000256" key="1">
    <source>
        <dbReference type="ARBA" id="ARBA00004609"/>
    </source>
</evidence>
<keyword evidence="18" id="KW-0812">Transmembrane</keyword>
<feature type="binding site" evidence="15">
    <location>
        <position position="393"/>
    </location>
    <ligand>
        <name>Zn(2+)</name>
        <dbReference type="ChEBI" id="CHEBI:29105"/>
        <label>2</label>
    </ligand>
</feature>